<evidence type="ECO:0000313" key="2">
    <source>
        <dbReference type="EMBL" id="MBW0541092.1"/>
    </source>
</evidence>
<accession>A0A9Q3IHS8</accession>
<feature type="compositionally biased region" description="Polar residues" evidence="1">
    <location>
        <begin position="83"/>
        <end position="92"/>
    </location>
</feature>
<proteinExistence type="predicted"/>
<sequence length="92" mass="10746">MEEITPLCQKFQHFLTGKVPLDQITKSQEDNQYYEEPLELKNIHGRPQGAKNKNKRYPLRFEIIKSQSKRIGRPPSKSDHNNSIKITVNLTL</sequence>
<organism evidence="2 3">
    <name type="scientific">Austropuccinia psidii MF-1</name>
    <dbReference type="NCBI Taxonomy" id="1389203"/>
    <lineage>
        <taxon>Eukaryota</taxon>
        <taxon>Fungi</taxon>
        <taxon>Dikarya</taxon>
        <taxon>Basidiomycota</taxon>
        <taxon>Pucciniomycotina</taxon>
        <taxon>Pucciniomycetes</taxon>
        <taxon>Pucciniales</taxon>
        <taxon>Sphaerophragmiaceae</taxon>
        <taxon>Austropuccinia</taxon>
    </lineage>
</organism>
<gene>
    <name evidence="2" type="ORF">O181_080807</name>
</gene>
<feature type="region of interest" description="Disordered" evidence="1">
    <location>
        <begin position="69"/>
        <end position="92"/>
    </location>
</feature>
<dbReference type="EMBL" id="AVOT02045741">
    <property type="protein sequence ID" value="MBW0541092.1"/>
    <property type="molecule type" value="Genomic_DNA"/>
</dbReference>
<name>A0A9Q3IHS8_9BASI</name>
<dbReference type="OrthoDB" id="1421156at2759"/>
<dbReference type="Proteomes" id="UP000765509">
    <property type="component" value="Unassembled WGS sequence"/>
</dbReference>
<evidence type="ECO:0000256" key="1">
    <source>
        <dbReference type="SAM" id="MobiDB-lite"/>
    </source>
</evidence>
<comment type="caution">
    <text evidence="2">The sequence shown here is derived from an EMBL/GenBank/DDBJ whole genome shotgun (WGS) entry which is preliminary data.</text>
</comment>
<evidence type="ECO:0000313" key="3">
    <source>
        <dbReference type="Proteomes" id="UP000765509"/>
    </source>
</evidence>
<keyword evidence="3" id="KW-1185">Reference proteome</keyword>
<reference evidence="2" key="1">
    <citation type="submission" date="2021-03" db="EMBL/GenBank/DDBJ databases">
        <title>Draft genome sequence of rust myrtle Austropuccinia psidii MF-1, a brazilian biotype.</title>
        <authorList>
            <person name="Quecine M.C."/>
            <person name="Pachon D.M.R."/>
            <person name="Bonatelli M.L."/>
            <person name="Correr F.H."/>
            <person name="Franceschini L.M."/>
            <person name="Leite T.F."/>
            <person name="Margarido G.R.A."/>
            <person name="Almeida C.A."/>
            <person name="Ferrarezi J.A."/>
            <person name="Labate C.A."/>
        </authorList>
    </citation>
    <scope>NUCLEOTIDE SEQUENCE</scope>
    <source>
        <strain evidence="2">MF-1</strain>
    </source>
</reference>
<protein>
    <submittedName>
        <fullName evidence="2">Uncharacterized protein</fullName>
    </submittedName>
</protein>
<dbReference type="AlphaFoldDB" id="A0A9Q3IHS8"/>